<protein>
    <submittedName>
        <fullName evidence="2">Uncharacterized protein</fullName>
    </submittedName>
</protein>
<evidence type="ECO:0000256" key="1">
    <source>
        <dbReference type="SAM" id="SignalP"/>
    </source>
</evidence>
<feature type="chain" id="PRO_5044867052" evidence="1">
    <location>
        <begin position="24"/>
        <end position="226"/>
    </location>
</feature>
<gene>
    <name evidence="2" type="ORF">ACJMK2_007543</name>
</gene>
<sequence>MISFVRSFKILISILSATTDLETVWLKDITTRTDKRTLSDNDLPDRLSFSLKRKSQTITLNLKRNYDVDPNADVYIVKNINDGRSIQKKTENVENEDVAYYQDRENGAFITAKCVKRLNGQCDIRINGNIRIGGKNYDLQPSKNYVLETTKLLGRRYFLQDQSNIQSGIPFLQDQLHIENGISFLQDQLNIERDKQEINDQFNIKSGQLFLQDEDNFERNITVERK</sequence>
<name>A0ABD3VIV5_SINWO</name>
<organism evidence="2 3">
    <name type="scientific">Sinanodonta woodiana</name>
    <name type="common">Chinese pond mussel</name>
    <name type="synonym">Anodonta woodiana</name>
    <dbReference type="NCBI Taxonomy" id="1069815"/>
    <lineage>
        <taxon>Eukaryota</taxon>
        <taxon>Metazoa</taxon>
        <taxon>Spiralia</taxon>
        <taxon>Lophotrochozoa</taxon>
        <taxon>Mollusca</taxon>
        <taxon>Bivalvia</taxon>
        <taxon>Autobranchia</taxon>
        <taxon>Heteroconchia</taxon>
        <taxon>Palaeoheterodonta</taxon>
        <taxon>Unionida</taxon>
        <taxon>Unionoidea</taxon>
        <taxon>Unionidae</taxon>
        <taxon>Unioninae</taxon>
        <taxon>Sinanodonta</taxon>
    </lineage>
</organism>
<dbReference type="AlphaFoldDB" id="A0ABD3VIV5"/>
<comment type="caution">
    <text evidence="2">The sequence shown here is derived from an EMBL/GenBank/DDBJ whole genome shotgun (WGS) entry which is preliminary data.</text>
</comment>
<evidence type="ECO:0000313" key="2">
    <source>
        <dbReference type="EMBL" id="KAL3861514.1"/>
    </source>
</evidence>
<feature type="non-terminal residue" evidence="2">
    <location>
        <position position="226"/>
    </location>
</feature>
<dbReference type="EMBL" id="JBJQND010000011">
    <property type="protein sequence ID" value="KAL3861514.1"/>
    <property type="molecule type" value="Genomic_DNA"/>
</dbReference>
<feature type="signal peptide" evidence="1">
    <location>
        <begin position="1"/>
        <end position="23"/>
    </location>
</feature>
<dbReference type="Proteomes" id="UP001634394">
    <property type="component" value="Unassembled WGS sequence"/>
</dbReference>
<evidence type="ECO:0000313" key="3">
    <source>
        <dbReference type="Proteomes" id="UP001634394"/>
    </source>
</evidence>
<reference evidence="2 3" key="1">
    <citation type="submission" date="2024-11" db="EMBL/GenBank/DDBJ databases">
        <title>Chromosome-level genome assembly of the freshwater bivalve Anodonta woodiana.</title>
        <authorList>
            <person name="Chen X."/>
        </authorList>
    </citation>
    <scope>NUCLEOTIDE SEQUENCE [LARGE SCALE GENOMIC DNA]</scope>
    <source>
        <strain evidence="2">MN2024</strain>
        <tissue evidence="2">Gills</tissue>
    </source>
</reference>
<proteinExistence type="predicted"/>
<accession>A0ABD3VIV5</accession>
<keyword evidence="3" id="KW-1185">Reference proteome</keyword>
<keyword evidence="1" id="KW-0732">Signal</keyword>